<evidence type="ECO:0000313" key="2">
    <source>
        <dbReference type="EMBL" id="MFC5895519.1"/>
    </source>
</evidence>
<organism evidence="2 3">
    <name type="scientific">Streptomyces ramulosus</name>
    <dbReference type="NCBI Taxonomy" id="47762"/>
    <lineage>
        <taxon>Bacteria</taxon>
        <taxon>Bacillati</taxon>
        <taxon>Actinomycetota</taxon>
        <taxon>Actinomycetes</taxon>
        <taxon>Kitasatosporales</taxon>
        <taxon>Streptomycetaceae</taxon>
        <taxon>Streptomyces</taxon>
    </lineage>
</organism>
<sequence>MFAVRRPEALPTGGPEPDAATPADPSGTPGGTAPGAAQLRVFIPVPPDAVPGAQTPATVVFSAPSADPWADHCALLLPFLRSLRFVPRTARDGAPAEPVAGGARG</sequence>
<protein>
    <submittedName>
        <fullName evidence="2">Uncharacterized protein</fullName>
    </submittedName>
</protein>
<evidence type="ECO:0000256" key="1">
    <source>
        <dbReference type="SAM" id="MobiDB-lite"/>
    </source>
</evidence>
<accession>A0ABW1FQH3</accession>
<comment type="caution">
    <text evidence="2">The sequence shown here is derived from an EMBL/GenBank/DDBJ whole genome shotgun (WGS) entry which is preliminary data.</text>
</comment>
<keyword evidence="3" id="KW-1185">Reference proteome</keyword>
<dbReference type="RefSeq" id="WP_345092274.1">
    <property type="nucleotide sequence ID" value="NZ_BAAAWG010000020.1"/>
</dbReference>
<feature type="region of interest" description="Disordered" evidence="1">
    <location>
        <begin position="1"/>
        <end position="35"/>
    </location>
</feature>
<gene>
    <name evidence="2" type="ORF">ACFP3M_22235</name>
</gene>
<feature type="compositionally biased region" description="Low complexity" evidence="1">
    <location>
        <begin position="17"/>
        <end position="27"/>
    </location>
</feature>
<dbReference type="EMBL" id="JBHSPW010000010">
    <property type="protein sequence ID" value="MFC5895519.1"/>
    <property type="molecule type" value="Genomic_DNA"/>
</dbReference>
<evidence type="ECO:0000313" key="3">
    <source>
        <dbReference type="Proteomes" id="UP001596241"/>
    </source>
</evidence>
<dbReference type="Proteomes" id="UP001596241">
    <property type="component" value="Unassembled WGS sequence"/>
</dbReference>
<proteinExistence type="predicted"/>
<name>A0ABW1FQH3_9ACTN</name>
<reference evidence="3" key="1">
    <citation type="journal article" date="2019" name="Int. J. Syst. Evol. Microbiol.">
        <title>The Global Catalogue of Microorganisms (GCM) 10K type strain sequencing project: providing services to taxonomists for standard genome sequencing and annotation.</title>
        <authorList>
            <consortium name="The Broad Institute Genomics Platform"/>
            <consortium name="The Broad Institute Genome Sequencing Center for Infectious Disease"/>
            <person name="Wu L."/>
            <person name="Ma J."/>
        </authorList>
    </citation>
    <scope>NUCLEOTIDE SEQUENCE [LARGE SCALE GENOMIC DNA]</scope>
    <source>
        <strain evidence="3">CGMCC 1.15809</strain>
    </source>
</reference>